<dbReference type="AlphaFoldDB" id="A0A3B0YBD6"/>
<reference evidence="1" key="1">
    <citation type="submission" date="2018-06" db="EMBL/GenBank/DDBJ databases">
        <authorList>
            <person name="Zhirakovskaya E."/>
        </authorList>
    </citation>
    <scope>NUCLEOTIDE SEQUENCE</scope>
</reference>
<accession>A0A3B0YBD6</accession>
<sequence length="135" mass="14480">MKLRLAGSVGSGKTNHKKNIKFVQALLNVNLRREYGIELNVSGKCDDDTIAAISDFQQYVVKMAKPDGWVGANGGSFKKLRAILKTVLNIPSGVIKPAKGIVTFNAEGKEGGFYHSRALHAPGPWSGVTLGVVMI</sequence>
<organism evidence="1">
    <name type="scientific">hydrothermal vent metagenome</name>
    <dbReference type="NCBI Taxonomy" id="652676"/>
    <lineage>
        <taxon>unclassified sequences</taxon>
        <taxon>metagenomes</taxon>
        <taxon>ecological metagenomes</taxon>
    </lineage>
</organism>
<proteinExistence type="predicted"/>
<evidence type="ECO:0000313" key="1">
    <source>
        <dbReference type="EMBL" id="VAW65666.1"/>
    </source>
</evidence>
<dbReference type="EMBL" id="UOFG01000256">
    <property type="protein sequence ID" value="VAW65666.1"/>
    <property type="molecule type" value="Genomic_DNA"/>
</dbReference>
<dbReference type="InterPro" id="IPR036366">
    <property type="entry name" value="PGBDSf"/>
</dbReference>
<gene>
    <name evidence="1" type="ORF">MNBD_GAMMA11-1867</name>
</gene>
<dbReference type="Gene3D" id="1.10.101.10">
    <property type="entry name" value="PGBD-like superfamily/PGBD"/>
    <property type="match status" value="1"/>
</dbReference>
<name>A0A3B0YBD6_9ZZZZ</name>
<protein>
    <submittedName>
        <fullName evidence="1">Uncharacterized protein</fullName>
    </submittedName>
</protein>